<dbReference type="HOGENOM" id="CLU_393891_0_0_1"/>
<keyword evidence="4" id="KW-1185">Reference proteome</keyword>
<dbReference type="SMART" id="SM00731">
    <property type="entry name" value="SprT"/>
    <property type="match status" value="1"/>
</dbReference>
<feature type="region of interest" description="Disordered" evidence="1">
    <location>
        <begin position="1"/>
        <end position="196"/>
    </location>
</feature>
<dbReference type="Proteomes" id="UP000054248">
    <property type="component" value="Unassembled WGS sequence"/>
</dbReference>
<dbReference type="AlphaFoldDB" id="A0A0C3QXC1"/>
<dbReference type="GO" id="GO:0006950">
    <property type="term" value="P:response to stress"/>
    <property type="evidence" value="ECO:0007669"/>
    <property type="project" value="UniProtKB-ARBA"/>
</dbReference>
<dbReference type="Gene3D" id="1.10.30.10">
    <property type="entry name" value="High mobility group box domain"/>
    <property type="match status" value="1"/>
</dbReference>
<accession>A0A0C3QXC1</accession>
<feature type="compositionally biased region" description="Low complexity" evidence="1">
    <location>
        <begin position="44"/>
        <end position="55"/>
    </location>
</feature>
<feature type="compositionally biased region" description="Acidic residues" evidence="1">
    <location>
        <begin position="368"/>
        <end position="381"/>
    </location>
</feature>
<feature type="domain" description="SprT-like" evidence="2">
    <location>
        <begin position="463"/>
        <end position="629"/>
    </location>
</feature>
<dbReference type="EMBL" id="KN822942">
    <property type="protein sequence ID" value="KIO34716.1"/>
    <property type="molecule type" value="Genomic_DNA"/>
</dbReference>
<dbReference type="Pfam" id="PF00505">
    <property type="entry name" value="HMG_box"/>
    <property type="match status" value="1"/>
</dbReference>
<feature type="compositionally biased region" description="Polar residues" evidence="1">
    <location>
        <begin position="275"/>
        <end position="284"/>
    </location>
</feature>
<protein>
    <recommendedName>
        <fullName evidence="2">SprT-like domain-containing protein</fullName>
    </recommendedName>
</protein>
<gene>
    <name evidence="3" type="ORF">M407DRAFT_16670</name>
</gene>
<dbReference type="PANTHER" id="PTHR23099:SF0">
    <property type="entry name" value="GERM CELL NUCLEAR ACIDIC PROTEIN"/>
    <property type="match status" value="1"/>
</dbReference>
<sequence>MDNSFLNELSRPLEPTNNRRPAATPARKRPPKNEKLTTLDEFFTPTKTKTPLTARPKPKSKLRPESPLSRPPSAPGSSRTGHARENQDRGVGTSLANKPPVERTESLGTIIPDSEEERRKADGSSEESSNEPPVSSKRGNQWNMRRRVLSSEDSDVESNATPTRSPKKRARMLEDGHSSPTSKGPAPKSSSTRVLAHKSTVAREIIEISDDEGIVQKAPETSSLRRQSSLHSLGLKPEKRGALVIQAVGPDKECECHDASESSSELSDDEIIPETQEQPENWSDTAGEMGYVSPRNLKKTFSPITPNSPFRGFSPAIIQPSLPPSGSRSLKGLGILATQSDEQLVPDEVTEAPANVPSKGQNVRSMSDDTEVIEVSSDESEKEYFDLGGPIPAPRSKRTAAPTPAKPKSKAVAKAKDADIPLTPSTPRSKGKSKKTAGPATPTSPSGKAMSRVAKARLLEHSAKELFDDLNEHVFNHILDGCELIWSKLLLSTAGKAFLRKERDENGAVRHKADGSIAIGLTIELSTKVVDSEERVRNTLSHEMCHLSTWLVDGVGQPDHGSAWKKWAAKVTRYRPDIEISTRHTYEIAYKFSWQCTNTACAHIYGRFSKSIDITKQGCGLCRSVLKPLFETNAKPKSAWQEFMKQNLKTIKSENPGISQSAAMQILSEKWKQSKSDASSTPGGSDAMDDIVAGLGRLIV</sequence>
<evidence type="ECO:0000259" key="2">
    <source>
        <dbReference type="SMART" id="SM00731"/>
    </source>
</evidence>
<feature type="compositionally biased region" description="Low complexity" evidence="1">
    <location>
        <begin position="222"/>
        <end position="235"/>
    </location>
</feature>
<feature type="region of interest" description="Disordered" evidence="1">
    <location>
        <begin position="252"/>
        <end position="325"/>
    </location>
</feature>
<feature type="compositionally biased region" description="Polar residues" evidence="1">
    <location>
        <begin position="178"/>
        <end position="193"/>
    </location>
</feature>
<evidence type="ECO:0000256" key="1">
    <source>
        <dbReference type="SAM" id="MobiDB-lite"/>
    </source>
</evidence>
<dbReference type="STRING" id="1051891.A0A0C3QXC1"/>
<reference evidence="3 4" key="1">
    <citation type="submission" date="2014-04" db="EMBL/GenBank/DDBJ databases">
        <authorList>
            <consortium name="DOE Joint Genome Institute"/>
            <person name="Kuo A."/>
            <person name="Girlanda M."/>
            <person name="Perotto S."/>
            <person name="Kohler A."/>
            <person name="Nagy L.G."/>
            <person name="Floudas D."/>
            <person name="Copeland A."/>
            <person name="Barry K.W."/>
            <person name="Cichocki N."/>
            <person name="Veneault-Fourrey C."/>
            <person name="LaButti K."/>
            <person name="Lindquist E.A."/>
            <person name="Lipzen A."/>
            <person name="Lundell T."/>
            <person name="Morin E."/>
            <person name="Murat C."/>
            <person name="Sun H."/>
            <person name="Tunlid A."/>
            <person name="Henrissat B."/>
            <person name="Grigoriev I.V."/>
            <person name="Hibbett D.S."/>
            <person name="Martin F."/>
            <person name="Nordberg H.P."/>
            <person name="Cantor M.N."/>
            <person name="Hua S.X."/>
        </authorList>
    </citation>
    <scope>NUCLEOTIDE SEQUENCE [LARGE SCALE GENOMIC DNA]</scope>
    <source>
        <strain evidence="3 4">MUT 4182</strain>
    </source>
</reference>
<feature type="region of interest" description="Disordered" evidence="1">
    <location>
        <begin position="339"/>
        <end position="450"/>
    </location>
</feature>
<dbReference type="InterPro" id="IPR036910">
    <property type="entry name" value="HMG_box_dom_sf"/>
</dbReference>
<dbReference type="Pfam" id="PF10263">
    <property type="entry name" value="SprT-like"/>
    <property type="match status" value="1"/>
</dbReference>
<dbReference type="OrthoDB" id="20772at2759"/>
<dbReference type="PANTHER" id="PTHR23099">
    <property type="entry name" value="TRANSCRIPTIONAL REGULATOR"/>
    <property type="match status" value="1"/>
</dbReference>
<evidence type="ECO:0000313" key="4">
    <source>
        <dbReference type="Proteomes" id="UP000054248"/>
    </source>
</evidence>
<dbReference type="InterPro" id="IPR006640">
    <property type="entry name" value="SprT-like_domain"/>
</dbReference>
<feature type="compositionally biased region" description="Low complexity" evidence="1">
    <location>
        <begin position="15"/>
        <end position="25"/>
    </location>
</feature>
<reference evidence="4" key="2">
    <citation type="submission" date="2015-01" db="EMBL/GenBank/DDBJ databases">
        <title>Evolutionary Origins and Diversification of the Mycorrhizal Mutualists.</title>
        <authorList>
            <consortium name="DOE Joint Genome Institute"/>
            <consortium name="Mycorrhizal Genomics Consortium"/>
            <person name="Kohler A."/>
            <person name="Kuo A."/>
            <person name="Nagy L.G."/>
            <person name="Floudas D."/>
            <person name="Copeland A."/>
            <person name="Barry K.W."/>
            <person name="Cichocki N."/>
            <person name="Veneault-Fourrey C."/>
            <person name="LaButti K."/>
            <person name="Lindquist E.A."/>
            <person name="Lipzen A."/>
            <person name="Lundell T."/>
            <person name="Morin E."/>
            <person name="Murat C."/>
            <person name="Riley R."/>
            <person name="Ohm R."/>
            <person name="Sun H."/>
            <person name="Tunlid A."/>
            <person name="Henrissat B."/>
            <person name="Grigoriev I.V."/>
            <person name="Hibbett D.S."/>
            <person name="Martin F."/>
        </authorList>
    </citation>
    <scope>NUCLEOTIDE SEQUENCE [LARGE SCALE GENOMIC DNA]</scope>
    <source>
        <strain evidence="4">MUT 4182</strain>
    </source>
</reference>
<proteinExistence type="predicted"/>
<evidence type="ECO:0000313" key="3">
    <source>
        <dbReference type="EMBL" id="KIO34716.1"/>
    </source>
</evidence>
<organism evidence="3 4">
    <name type="scientific">Tulasnella calospora MUT 4182</name>
    <dbReference type="NCBI Taxonomy" id="1051891"/>
    <lineage>
        <taxon>Eukaryota</taxon>
        <taxon>Fungi</taxon>
        <taxon>Dikarya</taxon>
        <taxon>Basidiomycota</taxon>
        <taxon>Agaricomycotina</taxon>
        <taxon>Agaricomycetes</taxon>
        <taxon>Cantharellales</taxon>
        <taxon>Tulasnellaceae</taxon>
        <taxon>Tulasnella</taxon>
    </lineage>
</organism>
<feature type="region of interest" description="Disordered" evidence="1">
    <location>
        <begin position="213"/>
        <end position="239"/>
    </location>
</feature>
<dbReference type="InterPro" id="IPR009071">
    <property type="entry name" value="HMG_box_dom"/>
</dbReference>
<dbReference type="GO" id="GO:0005634">
    <property type="term" value="C:nucleus"/>
    <property type="evidence" value="ECO:0007669"/>
    <property type="project" value="TreeGrafter"/>
</dbReference>
<name>A0A0C3QXC1_9AGAM</name>
<dbReference type="SUPFAM" id="SSF47095">
    <property type="entry name" value="HMG-box"/>
    <property type="match status" value="1"/>
</dbReference>
<dbReference type="CDD" id="cd00084">
    <property type="entry name" value="HMG-box_SF"/>
    <property type="match status" value="1"/>
</dbReference>